<keyword evidence="3" id="KW-1185">Reference proteome</keyword>
<dbReference type="EMBL" id="JBHSSB010000029">
    <property type="protein sequence ID" value="MFC6295493.1"/>
    <property type="molecule type" value="Genomic_DNA"/>
</dbReference>
<name>A0ABW1UK37_9LACO</name>
<gene>
    <name evidence="2" type="primary">sufU</name>
    <name evidence="2" type="ORF">ACFQH1_09815</name>
</gene>
<organism evidence="2 3">
    <name type="scientific">Lactiplantibacillus daoliensis</name>
    <dbReference type="NCBI Taxonomy" id="2559916"/>
    <lineage>
        <taxon>Bacteria</taxon>
        <taxon>Bacillati</taxon>
        <taxon>Bacillota</taxon>
        <taxon>Bacilli</taxon>
        <taxon>Lactobacillales</taxon>
        <taxon>Lactobacillaceae</taxon>
        <taxon>Lactiplantibacillus</taxon>
    </lineage>
</organism>
<proteinExistence type="predicted"/>
<comment type="caution">
    <text evidence="2">The sequence shown here is derived from an EMBL/GenBank/DDBJ whole genome shotgun (WGS) entry which is preliminary data.</text>
</comment>
<dbReference type="InterPro" id="IPR002871">
    <property type="entry name" value="NIF_FeS_clus_asmbl_NifU_N"/>
</dbReference>
<dbReference type="RefSeq" id="WP_137608153.1">
    <property type="nucleotide sequence ID" value="NZ_BJDH01000011.1"/>
</dbReference>
<dbReference type="SUPFAM" id="SSF82649">
    <property type="entry name" value="SufE/NifU"/>
    <property type="match status" value="1"/>
</dbReference>
<sequence>MSLLNLNDLYKTVILEHAQAPHHYGLQPDLPATTLNNPTCGDVLTVQLVVTANQITTLQFSSTGCTISQASASVMTDVLLGKSVSEAQALIAAFSKLVMGTPIAKHDRDQLGDAAVLGSVAQFPTRIRCATLAWHAAAQALTEVTTDDQ</sequence>
<accession>A0ABW1UK37</accession>
<feature type="domain" description="NIF system FeS cluster assembly NifU N-terminal" evidence="1">
    <location>
        <begin position="10"/>
        <end position="129"/>
    </location>
</feature>
<protein>
    <submittedName>
        <fullName evidence="2">Fe-S cluster assembly sulfur transfer protein SufU</fullName>
    </submittedName>
</protein>
<dbReference type="CDD" id="cd06664">
    <property type="entry name" value="IscU_like"/>
    <property type="match status" value="1"/>
</dbReference>
<dbReference type="Proteomes" id="UP001596227">
    <property type="component" value="Unassembled WGS sequence"/>
</dbReference>
<dbReference type="Gene3D" id="3.90.1010.10">
    <property type="match status" value="1"/>
</dbReference>
<evidence type="ECO:0000259" key="1">
    <source>
        <dbReference type="Pfam" id="PF01592"/>
    </source>
</evidence>
<dbReference type="Pfam" id="PF01592">
    <property type="entry name" value="NifU_N"/>
    <property type="match status" value="1"/>
</dbReference>
<evidence type="ECO:0000313" key="2">
    <source>
        <dbReference type="EMBL" id="MFC6295493.1"/>
    </source>
</evidence>
<evidence type="ECO:0000313" key="3">
    <source>
        <dbReference type="Proteomes" id="UP001596227"/>
    </source>
</evidence>
<reference evidence="3" key="1">
    <citation type="journal article" date="2019" name="Int. J. Syst. Evol. Microbiol.">
        <title>The Global Catalogue of Microorganisms (GCM) 10K type strain sequencing project: providing services to taxonomists for standard genome sequencing and annotation.</title>
        <authorList>
            <consortium name="The Broad Institute Genomics Platform"/>
            <consortium name="The Broad Institute Genome Sequencing Center for Infectious Disease"/>
            <person name="Wu L."/>
            <person name="Ma J."/>
        </authorList>
    </citation>
    <scope>NUCLEOTIDE SEQUENCE [LARGE SCALE GENOMIC DNA]</scope>
    <source>
        <strain evidence="3">CCM 8934</strain>
    </source>
</reference>
<dbReference type="NCBIfam" id="TIGR01994">
    <property type="entry name" value="SUF_scaf_2"/>
    <property type="match status" value="1"/>
</dbReference>
<dbReference type="PANTHER" id="PTHR10093">
    <property type="entry name" value="IRON-SULFUR CLUSTER ASSEMBLY ENZYME NIFU HOMOLOG"/>
    <property type="match status" value="1"/>
</dbReference>